<dbReference type="PANTHER" id="PTHR43479:SF23">
    <property type="entry name" value="HTH TETR-TYPE DOMAIN-CONTAINING PROTEIN"/>
    <property type="match status" value="1"/>
</dbReference>
<dbReference type="STRING" id="1291743.LOSG293_010450"/>
<dbReference type="eggNOG" id="COG1309">
    <property type="taxonomic scope" value="Bacteria"/>
</dbReference>
<feature type="domain" description="Transcriptional regulator TetR C-terminal Firmicutes type" evidence="1">
    <location>
        <begin position="56"/>
        <end position="157"/>
    </location>
</feature>
<dbReference type="OrthoDB" id="9810250at2"/>
<comment type="caution">
    <text evidence="2">The sequence shown here is derived from an EMBL/GenBank/DDBJ whole genome shotgun (WGS) entry which is preliminary data.</text>
</comment>
<evidence type="ECO:0000313" key="3">
    <source>
        <dbReference type="Proteomes" id="UP000028700"/>
    </source>
</evidence>
<dbReference type="EMBL" id="BBJM01000001">
    <property type="protein sequence ID" value="GAK46947.1"/>
    <property type="molecule type" value="Genomic_DNA"/>
</dbReference>
<dbReference type="Gene3D" id="1.10.357.10">
    <property type="entry name" value="Tetracycline Repressor, domain 2"/>
    <property type="match status" value="1"/>
</dbReference>
<dbReference type="AlphaFoldDB" id="A0A081BFX9"/>
<dbReference type="RefSeq" id="WP_051907110.1">
    <property type="nucleotide sequence ID" value="NZ_BBAZ01000002.1"/>
</dbReference>
<name>A0A081BFX9_9LACO</name>
<accession>A0A081BFX9</accession>
<protein>
    <submittedName>
        <fullName evidence="2">Transcriptional regulator</fullName>
    </submittedName>
</protein>
<keyword evidence="3" id="KW-1185">Reference proteome</keyword>
<dbReference type="InterPro" id="IPR039532">
    <property type="entry name" value="TetR_C_Firmicutes"/>
</dbReference>
<sequence length="174" mass="20434">MTRGTFYLHYEDKADFIQRTLAEIMSDFFEHVIVSADFEDHEWQFSEEGQYKLFSVRKAFEYIEDNSSTFDVLLNKYENDSFYKELEGRLSQHLTEFLEQTKSMRASVEPDQFSAEAMSEDILVAYTVSAHIGIIKLWLLGGMKYTARYMTKSVEQINESVRNRFPGTSFFTVE</sequence>
<gene>
    <name evidence="2" type="ORF">LOSG293_010450</name>
</gene>
<dbReference type="Proteomes" id="UP000028700">
    <property type="component" value="Unassembled WGS sequence"/>
</dbReference>
<organism evidence="2 3">
    <name type="scientific">Secundilactobacillus oryzae JCM 18671</name>
    <dbReference type="NCBI Taxonomy" id="1291743"/>
    <lineage>
        <taxon>Bacteria</taxon>
        <taxon>Bacillati</taxon>
        <taxon>Bacillota</taxon>
        <taxon>Bacilli</taxon>
        <taxon>Lactobacillales</taxon>
        <taxon>Lactobacillaceae</taxon>
        <taxon>Secundilactobacillus</taxon>
    </lineage>
</organism>
<evidence type="ECO:0000259" key="1">
    <source>
        <dbReference type="Pfam" id="PF14278"/>
    </source>
</evidence>
<reference evidence="2" key="1">
    <citation type="journal article" date="2014" name="Genome Announc.">
        <title>Draft Genome Sequence of Lactobacillus oryzae Strain SG293T.</title>
        <authorList>
            <person name="Tanizawa Y."/>
            <person name="Fujisawa T."/>
            <person name="Mochizuki T."/>
            <person name="Kaminuma E."/>
            <person name="Nakamura Y."/>
            <person name="Tohno M."/>
        </authorList>
    </citation>
    <scope>NUCLEOTIDE SEQUENCE [LARGE SCALE GENOMIC DNA]</scope>
    <source>
        <strain evidence="2">SG293</strain>
    </source>
</reference>
<dbReference type="PANTHER" id="PTHR43479">
    <property type="entry name" value="ACREF/ENVCD OPERON REPRESSOR-RELATED"/>
    <property type="match status" value="1"/>
</dbReference>
<dbReference type="InterPro" id="IPR050624">
    <property type="entry name" value="HTH-type_Tx_Regulator"/>
</dbReference>
<evidence type="ECO:0000313" key="2">
    <source>
        <dbReference type="EMBL" id="GAK46947.1"/>
    </source>
</evidence>
<dbReference type="Pfam" id="PF14278">
    <property type="entry name" value="TetR_C_8"/>
    <property type="match status" value="1"/>
</dbReference>
<proteinExistence type="predicted"/>